<sequence>MLGPGDESSHAARSWRQWAQTKATWIASVSEITMASVIQNLNQEMTMLNQ</sequence>
<protein>
    <submittedName>
        <fullName evidence="1">Uncharacterized protein</fullName>
    </submittedName>
</protein>
<dbReference type="AlphaFoldDB" id="A0A7T8GXS0"/>
<proteinExistence type="predicted"/>
<dbReference type="EMBL" id="CP045903">
    <property type="protein sequence ID" value="QQP39441.1"/>
    <property type="molecule type" value="Genomic_DNA"/>
</dbReference>
<dbReference type="Proteomes" id="UP000595437">
    <property type="component" value="Chromosome 14"/>
</dbReference>
<gene>
    <name evidence="1" type="ORF">FKW44_020326</name>
</gene>
<reference evidence="2" key="1">
    <citation type="submission" date="2021-01" db="EMBL/GenBank/DDBJ databases">
        <title>Caligus Genome Assembly.</title>
        <authorList>
            <person name="Gallardo-Escarate C."/>
        </authorList>
    </citation>
    <scope>NUCLEOTIDE SEQUENCE [LARGE SCALE GENOMIC DNA]</scope>
</reference>
<evidence type="ECO:0000313" key="2">
    <source>
        <dbReference type="Proteomes" id="UP000595437"/>
    </source>
</evidence>
<name>A0A7T8GXS0_CALRO</name>
<accession>A0A7T8GXS0</accession>
<organism evidence="1 2">
    <name type="scientific">Caligus rogercresseyi</name>
    <name type="common">Sea louse</name>
    <dbReference type="NCBI Taxonomy" id="217165"/>
    <lineage>
        <taxon>Eukaryota</taxon>
        <taxon>Metazoa</taxon>
        <taxon>Ecdysozoa</taxon>
        <taxon>Arthropoda</taxon>
        <taxon>Crustacea</taxon>
        <taxon>Multicrustacea</taxon>
        <taxon>Hexanauplia</taxon>
        <taxon>Copepoda</taxon>
        <taxon>Siphonostomatoida</taxon>
        <taxon>Caligidae</taxon>
        <taxon>Caligus</taxon>
    </lineage>
</organism>
<keyword evidence="2" id="KW-1185">Reference proteome</keyword>
<evidence type="ECO:0000313" key="1">
    <source>
        <dbReference type="EMBL" id="QQP39441.1"/>
    </source>
</evidence>